<evidence type="ECO:0000313" key="2">
    <source>
        <dbReference type="EMBL" id="MEK8029470.1"/>
    </source>
</evidence>
<evidence type="ECO:0000313" key="3">
    <source>
        <dbReference type="Proteomes" id="UP001371218"/>
    </source>
</evidence>
<gene>
    <name evidence="2" type="ORF">AACH06_01440</name>
</gene>
<keyword evidence="3" id="KW-1185">Reference proteome</keyword>
<comment type="caution">
    <text evidence="2">The sequence shown here is derived from an EMBL/GenBank/DDBJ whole genome shotgun (WGS) entry which is preliminary data.</text>
</comment>
<protein>
    <submittedName>
        <fullName evidence="2">Uncharacterized protein</fullName>
    </submittedName>
</protein>
<name>A0ABU9BHP5_9BURK</name>
<evidence type="ECO:0000256" key="1">
    <source>
        <dbReference type="SAM" id="MobiDB-lite"/>
    </source>
</evidence>
<accession>A0ABU9BHP5</accession>
<dbReference type="RefSeq" id="WP_341423807.1">
    <property type="nucleotide sequence ID" value="NZ_JBBUTG010000001.1"/>
</dbReference>
<sequence>MPLRPAERVPGPDASNLCDSGARAPHPWGSPDSAFGPDLQPWHIDPWQTMDADYRTWQQARYRQLADEFHRPD</sequence>
<proteinExistence type="predicted"/>
<organism evidence="2 3">
    <name type="scientific">Ideonella lacteola</name>
    <dbReference type="NCBI Taxonomy" id="2984193"/>
    <lineage>
        <taxon>Bacteria</taxon>
        <taxon>Pseudomonadati</taxon>
        <taxon>Pseudomonadota</taxon>
        <taxon>Betaproteobacteria</taxon>
        <taxon>Burkholderiales</taxon>
        <taxon>Sphaerotilaceae</taxon>
        <taxon>Ideonella</taxon>
    </lineage>
</organism>
<dbReference type="EMBL" id="JBBUTG010000001">
    <property type="protein sequence ID" value="MEK8029470.1"/>
    <property type="molecule type" value="Genomic_DNA"/>
</dbReference>
<reference evidence="2 3" key="1">
    <citation type="submission" date="2024-04" db="EMBL/GenBank/DDBJ databases">
        <title>Novel species of the genus Ideonella isolated from streams.</title>
        <authorList>
            <person name="Lu H."/>
        </authorList>
    </citation>
    <scope>NUCLEOTIDE SEQUENCE [LARGE SCALE GENOMIC DNA]</scope>
    <source>
        <strain evidence="2 3">DXS29W</strain>
    </source>
</reference>
<dbReference type="Proteomes" id="UP001371218">
    <property type="component" value="Unassembled WGS sequence"/>
</dbReference>
<feature type="region of interest" description="Disordered" evidence="1">
    <location>
        <begin position="1"/>
        <end position="42"/>
    </location>
</feature>